<dbReference type="Gene3D" id="1.10.10.10">
    <property type="entry name" value="Winged helix-like DNA-binding domain superfamily/Winged helix DNA-binding domain"/>
    <property type="match status" value="1"/>
</dbReference>
<organism evidence="6 7">
    <name type="scientific">Frigidibacter albus</name>
    <dbReference type="NCBI Taxonomy" id="1465486"/>
    <lineage>
        <taxon>Bacteria</taxon>
        <taxon>Pseudomonadati</taxon>
        <taxon>Pseudomonadota</taxon>
        <taxon>Alphaproteobacteria</taxon>
        <taxon>Rhodobacterales</taxon>
        <taxon>Paracoccaceae</taxon>
        <taxon>Frigidibacter</taxon>
    </lineage>
</organism>
<dbReference type="PANTHER" id="PTHR30537:SF5">
    <property type="entry name" value="HTH-TYPE TRANSCRIPTIONAL ACTIVATOR TTDR-RELATED"/>
    <property type="match status" value="1"/>
</dbReference>
<evidence type="ECO:0000256" key="1">
    <source>
        <dbReference type="ARBA" id="ARBA00009437"/>
    </source>
</evidence>
<dbReference type="AlphaFoldDB" id="A0A6L8VD95"/>
<reference evidence="6 7" key="1">
    <citation type="submission" date="2020-01" db="EMBL/GenBank/DDBJ databases">
        <title>Frigidibacter albus SP32T (=CGMCC 1.13995T).</title>
        <authorList>
            <person name="Liao X."/>
        </authorList>
    </citation>
    <scope>NUCLEOTIDE SEQUENCE [LARGE SCALE GENOMIC DNA]</scope>
    <source>
        <strain evidence="6 7">SP32</strain>
    </source>
</reference>
<dbReference type="InterPro" id="IPR058163">
    <property type="entry name" value="LysR-type_TF_proteobact-type"/>
</dbReference>
<dbReference type="RefSeq" id="WP_161343694.1">
    <property type="nucleotide sequence ID" value="NZ_BMGW01000002.1"/>
</dbReference>
<evidence type="ECO:0000259" key="5">
    <source>
        <dbReference type="PROSITE" id="PS50931"/>
    </source>
</evidence>
<feature type="domain" description="HTH lysR-type" evidence="5">
    <location>
        <begin position="5"/>
        <end position="62"/>
    </location>
</feature>
<dbReference type="GO" id="GO:0003700">
    <property type="term" value="F:DNA-binding transcription factor activity"/>
    <property type="evidence" value="ECO:0007669"/>
    <property type="project" value="InterPro"/>
</dbReference>
<accession>A0A6L8VD95</accession>
<sequence>MDNDLDLSAVRAFRSVAREGSFSNAARALRVPKSTVSKRVRDLEDRLGVRLIERTTRQLRLTAEGEVLVARADRLLSEAEDIRRALSDSGSAPRGHLRIAVPQIIGQLMMGRLGATFRARHPDITLECVFLDRPPDMLEEGFDGVLRVGPLEDSGHGARRICEAVSVLVAPPGLPGLDMLHEPEDIARYPVVGHTPAHWGTWELVRGADGASRQVVPVPALSMGSALAVREAVIAGAGLTLLPYLLVAPDIKAGRLIRLLPDWEGNRKDIHFVYPSPQSATARLRAFIDVLVEEMRRPGSAWMPEPHERGTGKG</sequence>
<dbReference type="SUPFAM" id="SSF53850">
    <property type="entry name" value="Periplasmic binding protein-like II"/>
    <property type="match status" value="1"/>
</dbReference>
<dbReference type="PANTHER" id="PTHR30537">
    <property type="entry name" value="HTH-TYPE TRANSCRIPTIONAL REGULATOR"/>
    <property type="match status" value="1"/>
</dbReference>
<dbReference type="OrthoDB" id="9812435at2"/>
<proteinExistence type="inferred from homology"/>
<gene>
    <name evidence="6" type="ORF">GS660_04135</name>
</gene>
<dbReference type="Pfam" id="PF03466">
    <property type="entry name" value="LysR_substrate"/>
    <property type="match status" value="1"/>
</dbReference>
<dbReference type="CDD" id="cd08422">
    <property type="entry name" value="PBP2_CrgA_like"/>
    <property type="match status" value="1"/>
</dbReference>
<name>A0A6L8VD95_9RHOB</name>
<dbReference type="GO" id="GO:0003677">
    <property type="term" value="F:DNA binding"/>
    <property type="evidence" value="ECO:0007669"/>
    <property type="project" value="UniProtKB-KW"/>
</dbReference>
<keyword evidence="2" id="KW-0805">Transcription regulation</keyword>
<evidence type="ECO:0000313" key="7">
    <source>
        <dbReference type="Proteomes" id="UP000477083"/>
    </source>
</evidence>
<dbReference type="SUPFAM" id="SSF46785">
    <property type="entry name" value="Winged helix' DNA-binding domain"/>
    <property type="match status" value="1"/>
</dbReference>
<dbReference type="InterPro" id="IPR036390">
    <property type="entry name" value="WH_DNA-bd_sf"/>
</dbReference>
<dbReference type="EMBL" id="WWNR01000002">
    <property type="protein sequence ID" value="MZQ88288.1"/>
    <property type="molecule type" value="Genomic_DNA"/>
</dbReference>
<dbReference type="PROSITE" id="PS50931">
    <property type="entry name" value="HTH_LYSR"/>
    <property type="match status" value="1"/>
</dbReference>
<dbReference type="InterPro" id="IPR005119">
    <property type="entry name" value="LysR_subst-bd"/>
</dbReference>
<evidence type="ECO:0000256" key="3">
    <source>
        <dbReference type="ARBA" id="ARBA00023125"/>
    </source>
</evidence>
<protein>
    <submittedName>
        <fullName evidence="6">LysR family transcriptional regulator</fullName>
    </submittedName>
</protein>
<dbReference type="Pfam" id="PF00126">
    <property type="entry name" value="HTH_1"/>
    <property type="match status" value="1"/>
</dbReference>
<keyword evidence="7" id="KW-1185">Reference proteome</keyword>
<dbReference type="Proteomes" id="UP000477083">
    <property type="component" value="Unassembled WGS sequence"/>
</dbReference>
<evidence type="ECO:0000256" key="2">
    <source>
        <dbReference type="ARBA" id="ARBA00023015"/>
    </source>
</evidence>
<dbReference type="InterPro" id="IPR036388">
    <property type="entry name" value="WH-like_DNA-bd_sf"/>
</dbReference>
<dbReference type="InterPro" id="IPR000847">
    <property type="entry name" value="LysR_HTH_N"/>
</dbReference>
<comment type="similarity">
    <text evidence="1">Belongs to the LysR transcriptional regulatory family.</text>
</comment>
<dbReference type="FunFam" id="1.10.10.10:FF:000001">
    <property type="entry name" value="LysR family transcriptional regulator"/>
    <property type="match status" value="1"/>
</dbReference>
<dbReference type="Gene3D" id="3.40.190.290">
    <property type="match status" value="1"/>
</dbReference>
<evidence type="ECO:0000313" key="6">
    <source>
        <dbReference type="EMBL" id="MZQ88288.1"/>
    </source>
</evidence>
<keyword evidence="4" id="KW-0804">Transcription</keyword>
<evidence type="ECO:0000256" key="4">
    <source>
        <dbReference type="ARBA" id="ARBA00023163"/>
    </source>
</evidence>
<keyword evidence="3" id="KW-0238">DNA-binding</keyword>
<comment type="caution">
    <text evidence="6">The sequence shown here is derived from an EMBL/GenBank/DDBJ whole genome shotgun (WGS) entry which is preliminary data.</text>
</comment>